<dbReference type="SUPFAM" id="SSF90229">
    <property type="entry name" value="CCCH zinc finger"/>
    <property type="match status" value="1"/>
</dbReference>
<dbReference type="PROSITE" id="PS50103">
    <property type="entry name" value="ZF_C3H1"/>
    <property type="match status" value="4"/>
</dbReference>
<dbReference type="PANTHER" id="PTHR46156">
    <property type="entry name" value="CCCH ZINGC FINGER"/>
    <property type="match status" value="1"/>
</dbReference>
<feature type="domain" description="C3H1-type" evidence="6">
    <location>
        <begin position="250"/>
        <end position="278"/>
    </location>
</feature>
<feature type="zinc finger region" description="C3H1-type" evidence="4">
    <location>
        <begin position="198"/>
        <end position="221"/>
    </location>
</feature>
<feature type="compositionally biased region" description="Polar residues" evidence="5">
    <location>
        <begin position="17"/>
        <end position="42"/>
    </location>
</feature>
<feature type="region of interest" description="Disordered" evidence="5">
    <location>
        <begin position="90"/>
        <end position="171"/>
    </location>
</feature>
<feature type="compositionally biased region" description="Low complexity" evidence="5">
    <location>
        <begin position="143"/>
        <end position="153"/>
    </location>
</feature>
<dbReference type="Proteomes" id="UP000559256">
    <property type="component" value="Unassembled WGS sequence"/>
</dbReference>
<dbReference type="AlphaFoldDB" id="A0A8H5FH89"/>
<dbReference type="InterPro" id="IPR036855">
    <property type="entry name" value="Znf_CCCH_sf"/>
</dbReference>
<feature type="zinc finger region" description="C3H1-type" evidence="4">
    <location>
        <begin position="166"/>
        <end position="194"/>
    </location>
</feature>
<feature type="domain" description="C3H1-type" evidence="6">
    <location>
        <begin position="222"/>
        <end position="249"/>
    </location>
</feature>
<feature type="region of interest" description="Disordered" evidence="5">
    <location>
        <begin position="299"/>
        <end position="400"/>
    </location>
</feature>
<evidence type="ECO:0000256" key="4">
    <source>
        <dbReference type="PROSITE-ProRule" id="PRU00723"/>
    </source>
</evidence>
<evidence type="ECO:0000256" key="3">
    <source>
        <dbReference type="ARBA" id="ARBA00022833"/>
    </source>
</evidence>
<name>A0A8H5FH89_9AGAR</name>
<feature type="compositionally biased region" description="Low complexity" evidence="5">
    <location>
        <begin position="307"/>
        <end position="330"/>
    </location>
</feature>
<evidence type="ECO:0000256" key="1">
    <source>
        <dbReference type="ARBA" id="ARBA00022723"/>
    </source>
</evidence>
<dbReference type="PANTHER" id="PTHR46156:SF1">
    <property type="entry name" value="ZINC FINGER CCCH DOMAIN-CONTAINING PROTEIN 3"/>
    <property type="match status" value="1"/>
</dbReference>
<dbReference type="InterPro" id="IPR000571">
    <property type="entry name" value="Znf_CCCH"/>
</dbReference>
<keyword evidence="3 4" id="KW-0862">Zinc</keyword>
<protein>
    <recommendedName>
        <fullName evidence="6">C3H1-type domain-containing protein</fullName>
    </recommendedName>
</protein>
<keyword evidence="1 4" id="KW-0479">Metal-binding</keyword>
<feature type="compositionally biased region" description="Acidic residues" evidence="5">
    <location>
        <begin position="358"/>
        <end position="392"/>
    </location>
</feature>
<dbReference type="GO" id="GO:0005634">
    <property type="term" value="C:nucleus"/>
    <property type="evidence" value="ECO:0007669"/>
    <property type="project" value="TreeGrafter"/>
</dbReference>
<evidence type="ECO:0000256" key="2">
    <source>
        <dbReference type="ARBA" id="ARBA00022771"/>
    </source>
</evidence>
<gene>
    <name evidence="7" type="ORF">D9758_015088</name>
</gene>
<keyword evidence="2 4" id="KW-0863">Zinc-finger</keyword>
<dbReference type="EMBL" id="JAACJM010000224">
    <property type="protein sequence ID" value="KAF5336701.1"/>
    <property type="molecule type" value="Genomic_DNA"/>
</dbReference>
<organism evidence="7 8">
    <name type="scientific">Tetrapyrgos nigripes</name>
    <dbReference type="NCBI Taxonomy" id="182062"/>
    <lineage>
        <taxon>Eukaryota</taxon>
        <taxon>Fungi</taxon>
        <taxon>Dikarya</taxon>
        <taxon>Basidiomycota</taxon>
        <taxon>Agaricomycotina</taxon>
        <taxon>Agaricomycetes</taxon>
        <taxon>Agaricomycetidae</taxon>
        <taxon>Agaricales</taxon>
        <taxon>Marasmiineae</taxon>
        <taxon>Marasmiaceae</taxon>
        <taxon>Tetrapyrgos</taxon>
    </lineage>
</organism>
<feature type="zinc finger region" description="C3H1-type" evidence="4">
    <location>
        <begin position="222"/>
        <end position="249"/>
    </location>
</feature>
<dbReference type="OrthoDB" id="410307at2759"/>
<feature type="domain" description="C3H1-type" evidence="6">
    <location>
        <begin position="198"/>
        <end position="221"/>
    </location>
</feature>
<comment type="caution">
    <text evidence="7">The sequence shown here is derived from an EMBL/GenBank/DDBJ whole genome shotgun (WGS) entry which is preliminary data.</text>
</comment>
<dbReference type="GO" id="GO:0008270">
    <property type="term" value="F:zinc ion binding"/>
    <property type="evidence" value="ECO:0007669"/>
    <property type="project" value="UniProtKB-KW"/>
</dbReference>
<evidence type="ECO:0000256" key="5">
    <source>
        <dbReference type="SAM" id="MobiDB-lite"/>
    </source>
</evidence>
<feature type="zinc finger region" description="C3H1-type" evidence="4">
    <location>
        <begin position="250"/>
        <end position="278"/>
    </location>
</feature>
<keyword evidence="8" id="KW-1185">Reference proteome</keyword>
<feature type="region of interest" description="Disordered" evidence="5">
    <location>
        <begin position="1"/>
        <end position="42"/>
    </location>
</feature>
<dbReference type="SMART" id="SM00356">
    <property type="entry name" value="ZnF_C3H1"/>
    <property type="match status" value="4"/>
</dbReference>
<proteinExistence type="predicted"/>
<feature type="domain" description="C3H1-type" evidence="6">
    <location>
        <begin position="166"/>
        <end position="194"/>
    </location>
</feature>
<evidence type="ECO:0000259" key="6">
    <source>
        <dbReference type="PROSITE" id="PS50103"/>
    </source>
</evidence>
<evidence type="ECO:0000313" key="7">
    <source>
        <dbReference type="EMBL" id="KAF5336701.1"/>
    </source>
</evidence>
<feature type="compositionally biased region" description="Basic residues" evidence="5">
    <location>
        <begin position="130"/>
        <end position="142"/>
    </location>
</feature>
<sequence length="400" mass="44100">MSSSEAQLKSEIARLTASINSHKSTMSAQPSTGFPSRRSTYVNPNYQPMNNKYIGPTVPPKVSKPISAHSSSETKEVILGGVAFQSSGRSLVRKDLPKPPSAGPSKPIATTAQAPFTRKSGHLIAANRVYKPKTSRGGRRPTNRNMTLTNNRRPYQTRRPSSKRMKYSDKQCPRFSTTGSCSHGLTCMYQHDPAKIAICWNFLQDNCSKSAETCNLSHDPIPERTPICLHFMNKGRCTRPNCPFPHVNVGERHGVCRDFAVLGYCEKGLDCDKQHVKECPDFAEKGTCSTKGCKLPHVIRANRNRKPTSSSAIPAPSISSATTDSTPSSSEGESRVQRYYANDAQLGDEYISLTFNESESEEEDSEDEEDEEEENEGDDDDEAEEEGDDPKDVDDIPVVG</sequence>
<reference evidence="7 8" key="1">
    <citation type="journal article" date="2020" name="ISME J.">
        <title>Uncovering the hidden diversity of litter-decomposition mechanisms in mushroom-forming fungi.</title>
        <authorList>
            <person name="Floudas D."/>
            <person name="Bentzer J."/>
            <person name="Ahren D."/>
            <person name="Johansson T."/>
            <person name="Persson P."/>
            <person name="Tunlid A."/>
        </authorList>
    </citation>
    <scope>NUCLEOTIDE SEQUENCE [LARGE SCALE GENOMIC DNA]</scope>
    <source>
        <strain evidence="7 8">CBS 291.85</strain>
    </source>
</reference>
<evidence type="ECO:0000313" key="8">
    <source>
        <dbReference type="Proteomes" id="UP000559256"/>
    </source>
</evidence>
<accession>A0A8H5FH89</accession>
<dbReference type="Gene3D" id="4.10.1000.10">
    <property type="entry name" value="Zinc finger, CCCH-type"/>
    <property type="match status" value="2"/>
</dbReference>